<sequence>MSQLIQIAKKTTDSLSVLKTGDAKNAPSFSQEISTIDMLGLSWIFKDEDVLEDLK</sequence>
<dbReference type="RefSeq" id="WP_160272922.1">
    <property type="nucleotide sequence ID" value="NZ_CP010868.1"/>
</dbReference>
<name>A0A0C5BTQ7_9ARCH</name>
<accession>A0A0C5BTQ7</accession>
<reference evidence="2" key="1">
    <citation type="submission" date="2015-02" db="EMBL/GenBank/DDBJ databases">
        <title>Characterization of two novel Thaumarchaeota isolated from the Northern Adriatic Sea.</title>
        <authorList>
            <person name="Bayer B."/>
            <person name="Vojvoda J."/>
            <person name="Offre P."/>
            <person name="Srivastava A."/>
            <person name="Elisabeth N."/>
            <person name="Garcia J.A.L."/>
            <person name="Schleper C."/>
            <person name="Herndl G.J."/>
        </authorList>
    </citation>
    <scope>NUCLEOTIDE SEQUENCE [LARGE SCALE GENOMIC DNA]</scope>
    <source>
        <strain evidence="2">D3C</strain>
    </source>
</reference>
<dbReference type="AlphaFoldDB" id="A0A0C5BTQ7"/>
<evidence type="ECO:0000313" key="2">
    <source>
        <dbReference type="Proteomes" id="UP000032027"/>
    </source>
</evidence>
<dbReference type="Proteomes" id="UP000032027">
    <property type="component" value="Chromosome"/>
</dbReference>
<dbReference type="OrthoDB" id="3141at2157"/>
<dbReference type="EMBL" id="CP010868">
    <property type="protein sequence ID" value="AJM93133.1"/>
    <property type="molecule type" value="Genomic_DNA"/>
</dbReference>
<organism evidence="1 2">
    <name type="scientific">Nitrosopumilus piranensis</name>
    <dbReference type="NCBI Taxonomy" id="1582439"/>
    <lineage>
        <taxon>Archaea</taxon>
        <taxon>Nitrososphaerota</taxon>
        <taxon>Nitrososphaeria</taxon>
        <taxon>Nitrosopumilales</taxon>
        <taxon>Nitrosopumilaceae</taxon>
        <taxon>Nitrosopumilus</taxon>
    </lineage>
</organism>
<evidence type="ECO:0000313" key="1">
    <source>
        <dbReference type="EMBL" id="AJM93133.1"/>
    </source>
</evidence>
<dbReference type="HOGENOM" id="CLU_3020794_0_0_2"/>
<reference evidence="1 2" key="3">
    <citation type="journal article" date="2019" name="Int. J. Syst. Evol. Microbiol.">
        <title>Nitrosopumilus adriaticus sp. nov. and Nitrosopumilus piranensis sp. nov., two ammonia-oxidizing archaea from the Adriatic Sea and members of the class Nitrososphaeria.</title>
        <authorList>
            <person name="Bayer B."/>
            <person name="Vojvoda J."/>
            <person name="Reinthaler T."/>
            <person name="Reyes C."/>
            <person name="Pinto M."/>
            <person name="Herndl G.J."/>
        </authorList>
    </citation>
    <scope>NUCLEOTIDE SEQUENCE [LARGE SCALE GENOMIC DNA]</scope>
    <source>
        <strain evidence="1 2">D3C</strain>
    </source>
</reference>
<dbReference type="PATRIC" id="fig|1582439.9.peg.1987"/>
<reference evidence="1 2" key="2">
    <citation type="journal article" date="2016" name="ISME J.">
        <title>Physiological and genomic characterization of two novel marine thaumarchaeal strains indicates niche differentiation.</title>
        <authorList>
            <person name="Bayer B."/>
            <person name="Vojvoda J."/>
            <person name="Offre P."/>
            <person name="Alves R.J."/>
            <person name="Elisabeth N.H."/>
            <person name="Garcia J.A."/>
            <person name="Volland J.M."/>
            <person name="Srivastava A."/>
            <person name="Schleper C."/>
            <person name="Herndl G.J."/>
        </authorList>
    </citation>
    <scope>NUCLEOTIDE SEQUENCE [LARGE SCALE GENOMIC DNA]</scope>
    <source>
        <strain evidence="1 2">D3C</strain>
    </source>
</reference>
<protein>
    <submittedName>
        <fullName evidence="1">Uncharacterized protein</fullName>
    </submittedName>
</protein>
<keyword evidence="2" id="KW-1185">Reference proteome</keyword>
<dbReference type="KEGG" id="nid:NPIRD3C_1923"/>
<gene>
    <name evidence="1" type="ORF">NPIRD3C_1923</name>
</gene>
<dbReference type="GeneID" id="43685811"/>
<proteinExistence type="predicted"/>